<protein>
    <recommendedName>
        <fullName evidence="1">Reverse transcriptase zinc-binding domain-containing protein</fullName>
    </recommendedName>
</protein>
<organism evidence="2 3">
    <name type="scientific">Crotalaria pallida</name>
    <name type="common">Smooth rattlebox</name>
    <name type="synonym">Crotalaria striata</name>
    <dbReference type="NCBI Taxonomy" id="3830"/>
    <lineage>
        <taxon>Eukaryota</taxon>
        <taxon>Viridiplantae</taxon>
        <taxon>Streptophyta</taxon>
        <taxon>Embryophyta</taxon>
        <taxon>Tracheophyta</taxon>
        <taxon>Spermatophyta</taxon>
        <taxon>Magnoliopsida</taxon>
        <taxon>eudicotyledons</taxon>
        <taxon>Gunneridae</taxon>
        <taxon>Pentapetalae</taxon>
        <taxon>rosids</taxon>
        <taxon>fabids</taxon>
        <taxon>Fabales</taxon>
        <taxon>Fabaceae</taxon>
        <taxon>Papilionoideae</taxon>
        <taxon>50 kb inversion clade</taxon>
        <taxon>genistoids sensu lato</taxon>
        <taxon>core genistoids</taxon>
        <taxon>Crotalarieae</taxon>
        <taxon>Crotalaria</taxon>
    </lineage>
</organism>
<evidence type="ECO:0000313" key="2">
    <source>
        <dbReference type="EMBL" id="KAK7289828.1"/>
    </source>
</evidence>
<dbReference type="Proteomes" id="UP001372338">
    <property type="component" value="Unassembled WGS sequence"/>
</dbReference>
<comment type="caution">
    <text evidence="2">The sequence shown here is derived from an EMBL/GenBank/DDBJ whole genome shotgun (WGS) entry which is preliminary data.</text>
</comment>
<evidence type="ECO:0000259" key="1">
    <source>
        <dbReference type="Pfam" id="PF13966"/>
    </source>
</evidence>
<dbReference type="InterPro" id="IPR026960">
    <property type="entry name" value="RVT-Znf"/>
</dbReference>
<keyword evidence="3" id="KW-1185">Reference proteome</keyword>
<accession>A0AAN9J1N5</accession>
<dbReference type="EMBL" id="JAYWIO010000001">
    <property type="protein sequence ID" value="KAK7289828.1"/>
    <property type="molecule type" value="Genomic_DNA"/>
</dbReference>
<sequence>MNNIGSSVGDGCHTLFWNDKWVGPHRMKFHLWKVAHDRFLTNVHRSKWYNSSPSCSHCTFSLGSSLHALRECPLATRAITSSLAKVMRTSSSINISWSFPPYGWVKVNVDEASKGNHGPEWCGGILLDSSGQWGI</sequence>
<feature type="domain" description="Reverse transcriptase zinc-binding" evidence="1">
    <location>
        <begin position="12"/>
        <end position="76"/>
    </location>
</feature>
<name>A0AAN9J1N5_CROPI</name>
<reference evidence="2 3" key="1">
    <citation type="submission" date="2024-01" db="EMBL/GenBank/DDBJ databases">
        <title>The genomes of 5 underutilized Papilionoideae crops provide insights into root nodulation and disease resistanc.</title>
        <authorList>
            <person name="Yuan L."/>
        </authorList>
    </citation>
    <scope>NUCLEOTIDE SEQUENCE [LARGE SCALE GENOMIC DNA]</scope>
    <source>
        <strain evidence="2">ZHUSHIDOU_FW_LH</strain>
        <tissue evidence="2">Leaf</tissue>
    </source>
</reference>
<gene>
    <name evidence="2" type="ORF">RIF29_03793</name>
</gene>
<proteinExistence type="predicted"/>
<dbReference type="AlphaFoldDB" id="A0AAN9J1N5"/>
<dbReference type="Pfam" id="PF13966">
    <property type="entry name" value="zf-RVT"/>
    <property type="match status" value="1"/>
</dbReference>
<evidence type="ECO:0000313" key="3">
    <source>
        <dbReference type="Proteomes" id="UP001372338"/>
    </source>
</evidence>